<name>A0A423PRC3_9GAMM</name>
<protein>
    <recommendedName>
        <fullName evidence="3">AMP nucleosidase</fullName>
        <ecNumber evidence="2">3.2.2.4</ecNumber>
    </recommendedName>
    <alternativeName>
        <fullName evidence="3">AMP nucleosidase</fullName>
    </alternativeName>
</protein>
<dbReference type="Gene3D" id="3.40.50.450">
    <property type="match status" value="1"/>
</dbReference>
<dbReference type="RefSeq" id="WP_123658233.1">
    <property type="nucleotide sequence ID" value="NZ_AYKG01000023.1"/>
</dbReference>
<evidence type="ECO:0000256" key="3">
    <source>
        <dbReference type="ARBA" id="ARBA00031983"/>
    </source>
</evidence>
<dbReference type="GO" id="GO:0008714">
    <property type="term" value="F:AMP nucleosidase activity"/>
    <property type="evidence" value="ECO:0007669"/>
    <property type="project" value="UniProtKB-EC"/>
</dbReference>
<dbReference type="SUPFAM" id="SSF102405">
    <property type="entry name" value="MCP/YpsA-like"/>
    <property type="match status" value="1"/>
</dbReference>
<dbReference type="PANTHER" id="PTHR43393">
    <property type="entry name" value="CYTOKININ RIBOSIDE 5'-MONOPHOSPHATE PHOSPHORIBOHYDROLASE"/>
    <property type="match status" value="1"/>
</dbReference>
<accession>A0A423PRC3</accession>
<evidence type="ECO:0000256" key="2">
    <source>
        <dbReference type="ARBA" id="ARBA00011985"/>
    </source>
</evidence>
<dbReference type="OrthoDB" id="9801098at2"/>
<evidence type="ECO:0000313" key="4">
    <source>
        <dbReference type="EMBL" id="ROO28112.1"/>
    </source>
</evidence>
<dbReference type="InterPro" id="IPR031100">
    <property type="entry name" value="LOG_fam"/>
</dbReference>
<evidence type="ECO:0000256" key="1">
    <source>
        <dbReference type="ARBA" id="ARBA00000274"/>
    </source>
</evidence>
<dbReference type="EMBL" id="AYKG01000023">
    <property type="protein sequence ID" value="ROO28112.1"/>
    <property type="molecule type" value="Genomic_DNA"/>
</dbReference>
<dbReference type="AlphaFoldDB" id="A0A423PRC3"/>
<comment type="catalytic activity">
    <reaction evidence="1">
        <text>AMP + H2O = D-ribose 5-phosphate + adenine</text>
        <dbReference type="Rhea" id="RHEA:20129"/>
        <dbReference type="ChEBI" id="CHEBI:15377"/>
        <dbReference type="ChEBI" id="CHEBI:16708"/>
        <dbReference type="ChEBI" id="CHEBI:78346"/>
        <dbReference type="ChEBI" id="CHEBI:456215"/>
        <dbReference type="EC" id="3.2.2.4"/>
    </reaction>
</comment>
<dbReference type="GO" id="GO:0005829">
    <property type="term" value="C:cytosol"/>
    <property type="evidence" value="ECO:0007669"/>
    <property type="project" value="TreeGrafter"/>
</dbReference>
<proteinExistence type="predicted"/>
<dbReference type="InterPro" id="IPR052341">
    <property type="entry name" value="LOG_family_nucleotidases"/>
</dbReference>
<dbReference type="EC" id="3.2.2.4" evidence="2"/>
<dbReference type="PANTHER" id="PTHR43393:SF3">
    <property type="entry name" value="LYSINE DECARBOXYLASE-LIKE PROTEIN"/>
    <property type="match status" value="1"/>
</dbReference>
<comment type="caution">
    <text evidence="4">The sequence shown here is derived from an EMBL/GenBank/DDBJ whole genome shotgun (WGS) entry which is preliminary data.</text>
</comment>
<dbReference type="InParanoid" id="A0A423PRC3"/>
<dbReference type="Pfam" id="PF03641">
    <property type="entry name" value="Lysine_decarbox"/>
    <property type="match status" value="1"/>
</dbReference>
<gene>
    <name evidence="4" type="ORF">SAJA_08660</name>
</gene>
<reference evidence="4 5" key="1">
    <citation type="submission" date="2013-10" db="EMBL/GenBank/DDBJ databases">
        <title>Salinisphaera japonica YTM-1 Genome Sequencing.</title>
        <authorList>
            <person name="Lai Q."/>
            <person name="Li C."/>
            <person name="Shao Z."/>
        </authorList>
    </citation>
    <scope>NUCLEOTIDE SEQUENCE [LARGE SCALE GENOMIC DNA]</scope>
    <source>
        <strain evidence="4 5">YTM-1</strain>
    </source>
</reference>
<sequence length="248" mass="28098">MTNPYADPDFMASDDARPLRILSEYIEPRARLLNLNVHNGLIFWGSARLKTPEGPDVSSQVDYYGQARDLAARMMRWTMDSHAESQQYYVCTGGGPGIMEAANRGAADVNPARSMGLNIELPHEQGTNAWVHESLNFDFHYFFMRKFWFMNIAKALIIFPGGFGTMDELFEMLTLIQTGKQPRIPVVLYGKSFWERLIDFSVFADHGLISQGDLDLFYQAEDVDDAYGFLTEALGDCPVETKRRRVGS</sequence>
<evidence type="ECO:0000313" key="5">
    <source>
        <dbReference type="Proteomes" id="UP000285310"/>
    </source>
</evidence>
<keyword evidence="5" id="KW-1185">Reference proteome</keyword>
<organism evidence="4 5">
    <name type="scientific">Salinisphaera japonica YTM-1</name>
    <dbReference type="NCBI Taxonomy" id="1209778"/>
    <lineage>
        <taxon>Bacteria</taxon>
        <taxon>Pseudomonadati</taxon>
        <taxon>Pseudomonadota</taxon>
        <taxon>Gammaproteobacteria</taxon>
        <taxon>Salinisphaerales</taxon>
        <taxon>Salinisphaeraceae</taxon>
        <taxon>Salinisphaera</taxon>
    </lineage>
</organism>
<dbReference type="Proteomes" id="UP000285310">
    <property type="component" value="Unassembled WGS sequence"/>
</dbReference>